<accession>A7H0Q1</accession>
<dbReference type="RefSeq" id="WP_009649625.1">
    <property type="nucleotide sequence ID" value="NC_009715.2"/>
</dbReference>
<organism evidence="3 4">
    <name type="scientific">Campylobacter curvus (strain 525.92)</name>
    <dbReference type="NCBI Taxonomy" id="360105"/>
    <lineage>
        <taxon>Bacteria</taxon>
        <taxon>Pseudomonadati</taxon>
        <taxon>Campylobacterota</taxon>
        <taxon>Epsilonproteobacteria</taxon>
        <taxon>Campylobacterales</taxon>
        <taxon>Campylobacteraceae</taxon>
        <taxon>Campylobacter</taxon>
    </lineage>
</organism>
<dbReference type="PANTHER" id="PTHR30535:SF34">
    <property type="entry name" value="MOLYBDATE-BINDING PROTEIN MOLA"/>
    <property type="match status" value="1"/>
</dbReference>
<keyword evidence="1" id="KW-0732">Signal</keyword>
<dbReference type="GO" id="GO:0071281">
    <property type="term" value="P:cellular response to iron ion"/>
    <property type="evidence" value="ECO:0007669"/>
    <property type="project" value="TreeGrafter"/>
</dbReference>
<dbReference type="KEGG" id="ccv:CCV52592_0648"/>
<dbReference type="HOGENOM" id="CLU_038034_2_6_7"/>
<dbReference type="OrthoDB" id="9787830at2"/>
<proteinExistence type="predicted"/>
<feature type="chain" id="PRO_5002709781" evidence="1">
    <location>
        <begin position="22"/>
        <end position="279"/>
    </location>
</feature>
<dbReference type="PANTHER" id="PTHR30535">
    <property type="entry name" value="VITAMIN B12-BINDING PROTEIN"/>
    <property type="match status" value="1"/>
</dbReference>
<evidence type="ECO:0000313" key="3">
    <source>
        <dbReference type="EMBL" id="EAU01461.1"/>
    </source>
</evidence>
<dbReference type="STRING" id="360105.CCV52592_0648"/>
<evidence type="ECO:0000256" key="1">
    <source>
        <dbReference type="SAM" id="SignalP"/>
    </source>
</evidence>
<dbReference type="InterPro" id="IPR002491">
    <property type="entry name" value="ABC_transptr_periplasmic_BD"/>
</dbReference>
<dbReference type="Proteomes" id="UP000006380">
    <property type="component" value="Chromosome"/>
</dbReference>
<sequence length="279" mass="30450">MFKKFKILVSVFAVFAVFASATTTMDTPKKRLVILDPAVVEMMYMLGAEDQIAAISTLTMSKIWPEDKTALLKSVGTYTKPNFEKIVELKPDLVVTSFHSANVNEDLKKFNLPTLTLKADSVDMIYSNIEQIGKITGKEQKAHELVESIKQKFKTYKNGALKGKKIIAIFSGTPITAFNSKTLPGDIFKRLGLVNLADSLQGSTPIVSPEFILGANPDFIVLVGGMGGSSESFLKENPVLAKTNAAKNGKILTFPSSILLRGTPRIGEGVDKIYNDLLK</sequence>
<reference evidence="3" key="1">
    <citation type="submission" date="2016-07" db="EMBL/GenBank/DDBJ databases">
        <title>Comparative genomics of the Campylobacter concisus group.</title>
        <authorList>
            <person name="Miller W.G."/>
            <person name="Yee E."/>
            <person name="Chapman M.H."/>
            <person name="Huynh S."/>
            <person name="Bono J.L."/>
            <person name="On S.L.W."/>
            <person name="StLeger J."/>
            <person name="Foster G."/>
            <person name="Parker C.T."/>
        </authorList>
    </citation>
    <scope>NUCLEOTIDE SEQUENCE</scope>
    <source>
        <strain evidence="3">525.92</strain>
    </source>
</reference>
<feature type="signal peptide" evidence="1">
    <location>
        <begin position="1"/>
        <end position="21"/>
    </location>
</feature>
<dbReference type="AlphaFoldDB" id="A7H0Q1"/>
<dbReference type="Pfam" id="PF01497">
    <property type="entry name" value="Peripla_BP_2"/>
    <property type="match status" value="1"/>
</dbReference>
<dbReference type="Gene3D" id="3.40.50.1980">
    <property type="entry name" value="Nitrogenase molybdenum iron protein domain"/>
    <property type="match status" value="2"/>
</dbReference>
<gene>
    <name evidence="3" type="primary">chuD</name>
    <name evidence="3" type="ORF">CCV52592_0648</name>
</gene>
<protein>
    <submittedName>
        <fullName evidence="3">Heme ABC transporter ChuBCD, periplasmic substrate-binding protein</fullName>
    </submittedName>
</protein>
<evidence type="ECO:0000313" key="4">
    <source>
        <dbReference type="Proteomes" id="UP000006380"/>
    </source>
</evidence>
<dbReference type="EMBL" id="CP000767">
    <property type="protein sequence ID" value="EAU01461.1"/>
    <property type="molecule type" value="Genomic_DNA"/>
</dbReference>
<keyword evidence="4" id="KW-1185">Reference proteome</keyword>
<feature type="domain" description="Fe/B12 periplasmic-binding" evidence="2">
    <location>
        <begin position="31"/>
        <end position="279"/>
    </location>
</feature>
<evidence type="ECO:0000259" key="2">
    <source>
        <dbReference type="PROSITE" id="PS50983"/>
    </source>
</evidence>
<dbReference type="SUPFAM" id="SSF53807">
    <property type="entry name" value="Helical backbone' metal receptor"/>
    <property type="match status" value="1"/>
</dbReference>
<dbReference type="PROSITE" id="PS50983">
    <property type="entry name" value="FE_B12_PBP"/>
    <property type="match status" value="1"/>
</dbReference>
<name>A7H0Q1_CAMC5</name>
<dbReference type="InterPro" id="IPR050902">
    <property type="entry name" value="ABC_Transporter_SBP"/>
</dbReference>